<evidence type="ECO:0000256" key="3">
    <source>
        <dbReference type="ARBA" id="ARBA00022801"/>
    </source>
</evidence>
<evidence type="ECO:0000313" key="7">
    <source>
        <dbReference type="Proteomes" id="UP000319976"/>
    </source>
</evidence>
<dbReference type="GO" id="GO:0004065">
    <property type="term" value="F:arylsulfatase activity"/>
    <property type="evidence" value="ECO:0007669"/>
    <property type="project" value="UniProtKB-EC"/>
</dbReference>
<evidence type="ECO:0000256" key="4">
    <source>
        <dbReference type="ARBA" id="ARBA00022837"/>
    </source>
</evidence>
<dbReference type="Gene3D" id="3.40.720.10">
    <property type="entry name" value="Alkaline Phosphatase, subunit A"/>
    <property type="match status" value="1"/>
</dbReference>
<evidence type="ECO:0000313" key="6">
    <source>
        <dbReference type="EMBL" id="QDT66162.1"/>
    </source>
</evidence>
<dbReference type="PANTHER" id="PTHR42693">
    <property type="entry name" value="ARYLSULFATASE FAMILY MEMBER"/>
    <property type="match status" value="1"/>
</dbReference>
<feature type="domain" description="Sulfatase N-terminal" evidence="5">
    <location>
        <begin position="25"/>
        <end position="320"/>
    </location>
</feature>
<keyword evidence="2" id="KW-0479">Metal-binding</keyword>
<dbReference type="GO" id="GO:0046872">
    <property type="term" value="F:metal ion binding"/>
    <property type="evidence" value="ECO:0007669"/>
    <property type="project" value="UniProtKB-KW"/>
</dbReference>
<reference evidence="6 7" key="1">
    <citation type="submission" date="2019-02" db="EMBL/GenBank/DDBJ databases">
        <title>Deep-cultivation of Planctomycetes and their phenomic and genomic characterization uncovers novel biology.</title>
        <authorList>
            <person name="Wiegand S."/>
            <person name="Jogler M."/>
            <person name="Boedeker C."/>
            <person name="Pinto D."/>
            <person name="Vollmers J."/>
            <person name="Rivas-Marin E."/>
            <person name="Kohn T."/>
            <person name="Peeters S.H."/>
            <person name="Heuer A."/>
            <person name="Rast P."/>
            <person name="Oberbeckmann S."/>
            <person name="Bunk B."/>
            <person name="Jeske O."/>
            <person name="Meyerdierks A."/>
            <person name="Storesund J.E."/>
            <person name="Kallscheuer N."/>
            <person name="Luecker S."/>
            <person name="Lage O.M."/>
            <person name="Pohl T."/>
            <person name="Merkel B.J."/>
            <person name="Hornburger P."/>
            <person name="Mueller R.-W."/>
            <person name="Bruemmer F."/>
            <person name="Labrenz M."/>
            <person name="Spormann A.M."/>
            <person name="Op den Camp H."/>
            <person name="Overmann J."/>
            <person name="Amann R."/>
            <person name="Jetten M.S.M."/>
            <person name="Mascher T."/>
            <person name="Medema M.H."/>
            <person name="Devos D.P."/>
            <person name="Kaster A.-K."/>
            <person name="Ovreas L."/>
            <person name="Rohde M."/>
            <person name="Galperin M.Y."/>
            <person name="Jogler C."/>
        </authorList>
    </citation>
    <scope>NUCLEOTIDE SEQUENCE [LARGE SCALE GENOMIC DNA]</scope>
    <source>
        <strain evidence="6 7">V22</strain>
    </source>
</reference>
<dbReference type="RefSeq" id="WP_145265035.1">
    <property type="nucleotide sequence ID" value="NZ_CP036316.1"/>
</dbReference>
<accession>A0A517TCR3</accession>
<proteinExistence type="inferred from homology"/>
<evidence type="ECO:0000256" key="1">
    <source>
        <dbReference type="ARBA" id="ARBA00008779"/>
    </source>
</evidence>
<gene>
    <name evidence="6" type="primary">atsA_29</name>
    <name evidence="6" type="ORF">V22_34270</name>
</gene>
<dbReference type="OrthoDB" id="9783154at2"/>
<dbReference type="Proteomes" id="UP000319976">
    <property type="component" value="Chromosome"/>
</dbReference>
<dbReference type="Pfam" id="PF00884">
    <property type="entry name" value="Sulfatase"/>
    <property type="match status" value="1"/>
</dbReference>
<keyword evidence="3 6" id="KW-0378">Hydrolase</keyword>
<dbReference type="PANTHER" id="PTHR42693:SF53">
    <property type="entry name" value="ENDO-4-O-SULFATASE"/>
    <property type="match status" value="1"/>
</dbReference>
<evidence type="ECO:0000256" key="2">
    <source>
        <dbReference type="ARBA" id="ARBA00022723"/>
    </source>
</evidence>
<dbReference type="Gene3D" id="3.30.1120.10">
    <property type="match status" value="1"/>
</dbReference>
<dbReference type="PROSITE" id="PS00523">
    <property type="entry name" value="SULFATASE_1"/>
    <property type="match status" value="1"/>
</dbReference>
<comment type="similarity">
    <text evidence="1">Belongs to the sulfatase family.</text>
</comment>
<dbReference type="InterPro" id="IPR017850">
    <property type="entry name" value="Alkaline_phosphatase_core_sf"/>
</dbReference>
<organism evidence="6 7">
    <name type="scientific">Calycomorphotria hydatis</name>
    <dbReference type="NCBI Taxonomy" id="2528027"/>
    <lineage>
        <taxon>Bacteria</taxon>
        <taxon>Pseudomonadati</taxon>
        <taxon>Planctomycetota</taxon>
        <taxon>Planctomycetia</taxon>
        <taxon>Planctomycetales</taxon>
        <taxon>Planctomycetaceae</taxon>
        <taxon>Calycomorphotria</taxon>
    </lineage>
</organism>
<name>A0A517TCR3_9PLAN</name>
<dbReference type="InterPro" id="IPR000917">
    <property type="entry name" value="Sulfatase_N"/>
</dbReference>
<dbReference type="CDD" id="cd16146">
    <property type="entry name" value="ARS_like"/>
    <property type="match status" value="1"/>
</dbReference>
<protein>
    <submittedName>
        <fullName evidence="6">Arylsulfatase</fullName>
        <ecNumber evidence="6">3.1.6.1</ecNumber>
    </submittedName>
</protein>
<dbReference type="SUPFAM" id="SSF53649">
    <property type="entry name" value="Alkaline phosphatase-like"/>
    <property type="match status" value="1"/>
</dbReference>
<dbReference type="EC" id="3.1.6.1" evidence="6"/>
<evidence type="ECO:0000259" key="5">
    <source>
        <dbReference type="Pfam" id="PF00884"/>
    </source>
</evidence>
<dbReference type="InterPro" id="IPR024607">
    <property type="entry name" value="Sulfatase_CS"/>
</dbReference>
<dbReference type="KEGG" id="chya:V22_34270"/>
<dbReference type="EMBL" id="CP036316">
    <property type="protein sequence ID" value="QDT66162.1"/>
    <property type="molecule type" value="Genomic_DNA"/>
</dbReference>
<dbReference type="InterPro" id="IPR050738">
    <property type="entry name" value="Sulfatase"/>
</dbReference>
<keyword evidence="7" id="KW-1185">Reference proteome</keyword>
<keyword evidence="4" id="KW-0106">Calcium</keyword>
<sequence>MAKACFLQFIAFIFTTLPLIAAERPNVLLILTDDQGFGDVTSHGNDIVETPNLDRLASQGARFDRFYVSPVCAPTRASLLTGRYFLRTGVHGVTRGYETLRPEEITIAELLKDEGYATGCFGKWHNGRHMPQHPNGQGFNEFFGFCGGHWNTYFNCQLERNGEYESTEGFIADTLTDAAMSFMEENAEKSFFCYVPYNTPHWPPQVGDKYFDKYAGKGLDIKAQTAYALVDNMDENVGRLLSKLDELGVAENTLVIFLSDNGANSHRYNAGMKGYKGSVDEGGTRVPMFVRWPGKIKAGITIEPIAKHIDLLPTLAEICGADVPSDRPIDGKSLVPLMMEDGDNEWPDRKLYTFHHDLPRERGNVRTQRYLAVAGDVRKKPRHWALYDMQTDPEQKTNIASEHPEVVKELSTAFETKRKEVTAAGFDPIAAPVGHPDRMFVRLLGHEALLQPKQGDGISYFGKSGWSNDWVTNWTDADSYPLWPIDVLTPGKYAVTLKYICPEERLGSVMRCEVKGDSLTATFKEAHDPGGPIPLLSPDRFERPETKDHVWKDFNVGTIELSPGMQEFVLKAEKMVGGQMPDIKEVELRYVGE</sequence>
<dbReference type="AlphaFoldDB" id="A0A517TCR3"/>